<dbReference type="SUPFAM" id="SSF55729">
    <property type="entry name" value="Acyl-CoA N-acyltransferases (Nat)"/>
    <property type="match status" value="1"/>
</dbReference>
<keyword evidence="3" id="KW-1185">Reference proteome</keyword>
<evidence type="ECO:0000313" key="2">
    <source>
        <dbReference type="EMBL" id="WTR67921.1"/>
    </source>
</evidence>
<accession>A0ABZ1L069</accession>
<evidence type="ECO:0000313" key="3">
    <source>
        <dbReference type="Proteomes" id="UP001622594"/>
    </source>
</evidence>
<organism evidence="2 3">
    <name type="scientific">Streptomyces zaomyceticus</name>
    <dbReference type="NCBI Taxonomy" id="68286"/>
    <lineage>
        <taxon>Bacteria</taxon>
        <taxon>Bacillati</taxon>
        <taxon>Actinomycetota</taxon>
        <taxon>Actinomycetes</taxon>
        <taxon>Kitasatosporales</taxon>
        <taxon>Streptomycetaceae</taxon>
        <taxon>Streptomyces</taxon>
    </lineage>
</organism>
<keyword evidence="2" id="KW-0808">Transferase</keyword>
<dbReference type="Proteomes" id="UP001622594">
    <property type="component" value="Chromosome"/>
</dbReference>
<keyword evidence="2" id="KW-0012">Acyltransferase</keyword>
<evidence type="ECO:0000259" key="1">
    <source>
        <dbReference type="PROSITE" id="PS51186"/>
    </source>
</evidence>
<dbReference type="EC" id="2.3.1.-" evidence="2"/>
<dbReference type="InterPro" id="IPR051822">
    <property type="entry name" value="Glycosyl_Hydrolase_84"/>
</dbReference>
<gene>
    <name evidence="2" type="ORF">OG814_00845</name>
</gene>
<dbReference type="Gene3D" id="3.40.630.30">
    <property type="match status" value="1"/>
</dbReference>
<protein>
    <submittedName>
        <fullName evidence="2">GNAT family N-acetyltransferase</fullName>
        <ecNumber evidence="2">2.3.1.-</ecNumber>
    </submittedName>
</protein>
<feature type="domain" description="N-acetyltransferase" evidence="1">
    <location>
        <begin position="69"/>
        <end position="206"/>
    </location>
</feature>
<dbReference type="PANTHER" id="PTHR13170">
    <property type="entry name" value="O-GLCNACASE"/>
    <property type="match status" value="1"/>
</dbReference>
<sequence>MQTEPFVRRYRGSDRAELAEICVRTAHEGGDSSGMYPDPELMPTIFAYPYVELEPEFAFVLDDGTGRAVGYVLGVPDTAAFVKRFRDEWLPLVEERFPAPEAGGGTAADMMAGLLHTPERMVLAELAAYPAHLHIDLLPKWQGRGYGRALMGALLAALCEGGVPAVHLCMVQANTGARAFYDRLGFGLLDVADPGPVWYLGRSTATEGPSGS</sequence>
<dbReference type="PROSITE" id="PS51186">
    <property type="entry name" value="GNAT"/>
    <property type="match status" value="1"/>
</dbReference>
<dbReference type="InterPro" id="IPR016181">
    <property type="entry name" value="Acyl_CoA_acyltransferase"/>
</dbReference>
<proteinExistence type="predicted"/>
<dbReference type="EMBL" id="CP108188">
    <property type="protein sequence ID" value="WTR67921.1"/>
    <property type="molecule type" value="Genomic_DNA"/>
</dbReference>
<name>A0ABZ1L069_9ACTN</name>
<dbReference type="InterPro" id="IPR000182">
    <property type="entry name" value="GNAT_dom"/>
</dbReference>
<dbReference type="RefSeq" id="WP_406132546.1">
    <property type="nucleotide sequence ID" value="NZ_CP108188.1"/>
</dbReference>
<dbReference type="GO" id="GO:0016746">
    <property type="term" value="F:acyltransferase activity"/>
    <property type="evidence" value="ECO:0007669"/>
    <property type="project" value="UniProtKB-KW"/>
</dbReference>
<dbReference type="PANTHER" id="PTHR13170:SF16">
    <property type="entry name" value="PROTEIN O-GLCNACASE"/>
    <property type="match status" value="1"/>
</dbReference>
<reference evidence="2 3" key="1">
    <citation type="submission" date="2022-10" db="EMBL/GenBank/DDBJ databases">
        <title>The complete genomes of actinobacterial strains from the NBC collection.</title>
        <authorList>
            <person name="Joergensen T.S."/>
            <person name="Alvarez Arevalo M."/>
            <person name="Sterndorff E.B."/>
            <person name="Faurdal D."/>
            <person name="Vuksanovic O."/>
            <person name="Mourched A.-S."/>
            <person name="Charusanti P."/>
            <person name="Shaw S."/>
            <person name="Blin K."/>
            <person name="Weber T."/>
        </authorList>
    </citation>
    <scope>NUCLEOTIDE SEQUENCE [LARGE SCALE GENOMIC DNA]</scope>
    <source>
        <strain evidence="2 3">NBC_00123</strain>
    </source>
</reference>
<dbReference type="Pfam" id="PF00583">
    <property type="entry name" value="Acetyltransf_1"/>
    <property type="match status" value="1"/>
</dbReference>